<organism evidence="1 2">
    <name type="scientific">Myceligenerans salitolerans</name>
    <dbReference type="NCBI Taxonomy" id="1230528"/>
    <lineage>
        <taxon>Bacteria</taxon>
        <taxon>Bacillati</taxon>
        <taxon>Actinomycetota</taxon>
        <taxon>Actinomycetes</taxon>
        <taxon>Micrococcales</taxon>
        <taxon>Promicromonosporaceae</taxon>
        <taxon>Myceligenerans</taxon>
    </lineage>
</organism>
<name>A0ABS3ID06_9MICO</name>
<comment type="caution">
    <text evidence="1">The sequence shown here is derived from an EMBL/GenBank/DDBJ whole genome shotgun (WGS) entry which is preliminary data.</text>
</comment>
<dbReference type="EMBL" id="JAFMPK010000047">
    <property type="protein sequence ID" value="MBO0610878.1"/>
    <property type="molecule type" value="Genomic_DNA"/>
</dbReference>
<evidence type="ECO:0000313" key="2">
    <source>
        <dbReference type="Proteomes" id="UP000664617"/>
    </source>
</evidence>
<reference evidence="2" key="1">
    <citation type="submission" date="2023-07" db="EMBL/GenBank/DDBJ databases">
        <title>Myceligenerans salitolerans sp. nov., a halotolerant actinomycete isolated from a salt lake in Xinjiang, China.</title>
        <authorList>
            <person name="Guan T."/>
        </authorList>
    </citation>
    <scope>NUCLEOTIDE SEQUENCE [LARGE SCALE GENOMIC DNA]</scope>
    <source>
        <strain evidence="2">XHU 5031</strain>
    </source>
</reference>
<gene>
    <name evidence="1" type="ORF">J0911_17780</name>
</gene>
<proteinExistence type="predicted"/>
<evidence type="ECO:0000313" key="1">
    <source>
        <dbReference type="EMBL" id="MBO0610878.1"/>
    </source>
</evidence>
<accession>A0ABS3ID06</accession>
<dbReference type="Proteomes" id="UP000664617">
    <property type="component" value="Unassembled WGS sequence"/>
</dbReference>
<sequence length="45" mass="5305">MNTEIARLVRSWGPRVWPDIWRPVRETGDRTTLLDRIRTVLDADA</sequence>
<keyword evidence="2" id="KW-1185">Reference proteome</keyword>
<dbReference type="RefSeq" id="WP_207276769.1">
    <property type="nucleotide sequence ID" value="NZ_JAFMPK010000047.1"/>
</dbReference>
<protein>
    <submittedName>
        <fullName evidence="1">Uncharacterized protein</fullName>
    </submittedName>
</protein>